<keyword evidence="6 8" id="KW-1133">Transmembrane helix</keyword>
<dbReference type="InterPro" id="IPR035906">
    <property type="entry name" value="MetI-like_sf"/>
</dbReference>
<dbReference type="PANTHER" id="PTHR42929">
    <property type="entry name" value="INNER MEMBRANE ABC TRANSPORTER PERMEASE PROTEIN YDCU-RELATED-RELATED"/>
    <property type="match status" value="1"/>
</dbReference>
<comment type="similarity">
    <text evidence="2">Belongs to the binding-protein-dependent transport system permease family. CysTW subfamily.</text>
</comment>
<evidence type="ECO:0000256" key="5">
    <source>
        <dbReference type="ARBA" id="ARBA00022692"/>
    </source>
</evidence>
<comment type="subcellular location">
    <subcellularLocation>
        <location evidence="1 8">Cell membrane</location>
        <topology evidence="1 8">Multi-pass membrane protein</topology>
    </subcellularLocation>
</comment>
<dbReference type="EMBL" id="CP030074">
    <property type="protein sequence ID" value="AWW43487.1"/>
    <property type="molecule type" value="Genomic_DNA"/>
</dbReference>
<reference evidence="11" key="1">
    <citation type="submission" date="2018-06" db="EMBL/GenBank/DDBJ databases">
        <authorList>
            <person name="Li K."/>
        </authorList>
    </citation>
    <scope>NUCLEOTIDE SEQUENCE [LARGE SCALE GENOMIC DNA]</scope>
    <source>
        <strain evidence="11">ZFG47</strain>
        <plasmid evidence="11">unnamed1</plasmid>
    </source>
</reference>
<dbReference type="GO" id="GO:0055085">
    <property type="term" value="P:transmembrane transport"/>
    <property type="evidence" value="ECO:0007669"/>
    <property type="project" value="InterPro"/>
</dbReference>
<gene>
    <name evidence="10" type="ORF">DN051_43885</name>
</gene>
<dbReference type="PROSITE" id="PS50928">
    <property type="entry name" value="ABC_TM1"/>
    <property type="match status" value="1"/>
</dbReference>
<dbReference type="PANTHER" id="PTHR42929:SF1">
    <property type="entry name" value="INNER MEMBRANE ABC TRANSPORTER PERMEASE PROTEIN YDCU-RELATED"/>
    <property type="match status" value="1"/>
</dbReference>
<dbReference type="InterPro" id="IPR000515">
    <property type="entry name" value="MetI-like"/>
</dbReference>
<name>A0A2Z4JEX7_9ACTN</name>
<evidence type="ECO:0000256" key="3">
    <source>
        <dbReference type="ARBA" id="ARBA00022448"/>
    </source>
</evidence>
<dbReference type="CDD" id="cd06261">
    <property type="entry name" value="TM_PBP2"/>
    <property type="match status" value="1"/>
</dbReference>
<evidence type="ECO:0000256" key="7">
    <source>
        <dbReference type="ARBA" id="ARBA00023136"/>
    </source>
</evidence>
<feature type="transmembrane region" description="Helical" evidence="8">
    <location>
        <begin position="21"/>
        <end position="43"/>
    </location>
</feature>
<proteinExistence type="inferred from homology"/>
<keyword evidence="5 8" id="KW-0812">Transmembrane</keyword>
<organism evidence="10 11">
    <name type="scientific">Streptomyces cadmiisoli</name>
    <dbReference type="NCBI Taxonomy" id="2184053"/>
    <lineage>
        <taxon>Bacteria</taxon>
        <taxon>Bacillati</taxon>
        <taxon>Actinomycetota</taxon>
        <taxon>Actinomycetes</taxon>
        <taxon>Kitasatosporales</taxon>
        <taxon>Streptomycetaceae</taxon>
        <taxon>Streptomyces</taxon>
        <taxon>Streptomyces aurantiacus group</taxon>
    </lineage>
</organism>
<feature type="transmembrane region" description="Helical" evidence="8">
    <location>
        <begin position="106"/>
        <end position="127"/>
    </location>
</feature>
<evidence type="ECO:0000256" key="1">
    <source>
        <dbReference type="ARBA" id="ARBA00004651"/>
    </source>
</evidence>
<evidence type="ECO:0000313" key="10">
    <source>
        <dbReference type="EMBL" id="AWW43487.1"/>
    </source>
</evidence>
<evidence type="ECO:0000313" key="11">
    <source>
        <dbReference type="Proteomes" id="UP000249616"/>
    </source>
</evidence>
<dbReference type="AlphaFoldDB" id="A0A2Z4JEX7"/>
<dbReference type="SUPFAM" id="SSF161098">
    <property type="entry name" value="MetI-like"/>
    <property type="match status" value="1"/>
</dbReference>
<keyword evidence="3 8" id="KW-0813">Transport</keyword>
<dbReference type="GO" id="GO:0005886">
    <property type="term" value="C:plasma membrane"/>
    <property type="evidence" value="ECO:0007669"/>
    <property type="project" value="UniProtKB-SubCell"/>
</dbReference>
<dbReference type="Proteomes" id="UP000249616">
    <property type="component" value="Plasmid unnamed1"/>
</dbReference>
<feature type="transmembrane region" description="Helical" evidence="8">
    <location>
        <begin position="200"/>
        <end position="225"/>
    </location>
</feature>
<feature type="domain" description="ABC transmembrane type-1" evidence="9">
    <location>
        <begin position="73"/>
        <end position="279"/>
    </location>
</feature>
<keyword evidence="4" id="KW-1003">Cell membrane</keyword>
<dbReference type="Pfam" id="PF00528">
    <property type="entry name" value="BPD_transp_1"/>
    <property type="match status" value="1"/>
</dbReference>
<feature type="transmembrane region" description="Helical" evidence="8">
    <location>
        <begin position="77"/>
        <end position="99"/>
    </location>
</feature>
<accession>A0A2Z4JEX7</accession>
<evidence type="ECO:0000256" key="6">
    <source>
        <dbReference type="ARBA" id="ARBA00022989"/>
    </source>
</evidence>
<dbReference type="KEGG" id="scad:DN051_43885"/>
<feature type="transmembrane region" description="Helical" evidence="8">
    <location>
        <begin position="157"/>
        <end position="179"/>
    </location>
</feature>
<dbReference type="Gene3D" id="1.10.3720.10">
    <property type="entry name" value="MetI-like"/>
    <property type="match status" value="1"/>
</dbReference>
<feature type="transmembrane region" description="Helical" evidence="8">
    <location>
        <begin position="258"/>
        <end position="280"/>
    </location>
</feature>
<evidence type="ECO:0000256" key="8">
    <source>
        <dbReference type="RuleBase" id="RU363032"/>
    </source>
</evidence>
<evidence type="ECO:0000259" key="9">
    <source>
        <dbReference type="PROSITE" id="PS50928"/>
    </source>
</evidence>
<keyword evidence="11" id="KW-1185">Reference proteome</keyword>
<dbReference type="RefSeq" id="WP_112443282.1">
    <property type="nucleotide sequence ID" value="NZ_CP030074.1"/>
</dbReference>
<sequence>MSGQTTDQAPYRKVRWTWTALPGLAMLLALFVAPLGLLVVYSFGTIDVLGRPVVGFVWTNYEQVLQGYNLPAVLRTLAFAVAATAVSLVLGYAVAYAAVRFAGRAGPVIIALLIMPWLVDYLVRIYAWKGLLAEEGLVNWLLSLAGLGPVQILGTPWAVVGGLVYGYLPLMVVPIYAAFGQMDMSQIDAGKDLFGTPVRTFWYVTLPATREGVVGGCLLVFLPVLGDFATTQFLGGPNTTMIGNVIADQFVSAGSQPFGAAMTVTLLVGLVIAVLVAALATRRRSGPAGGGLL</sequence>
<keyword evidence="10" id="KW-0614">Plasmid</keyword>
<evidence type="ECO:0000256" key="4">
    <source>
        <dbReference type="ARBA" id="ARBA00022475"/>
    </source>
</evidence>
<keyword evidence="7 8" id="KW-0472">Membrane</keyword>
<geneLocation type="plasmid" evidence="10 11">
    <name>unnamed1</name>
</geneLocation>
<evidence type="ECO:0000256" key="2">
    <source>
        <dbReference type="ARBA" id="ARBA00007069"/>
    </source>
</evidence>
<protein>
    <submittedName>
        <fullName evidence="10">ABC transporter permease</fullName>
    </submittedName>
</protein>